<organism evidence="2">
    <name type="scientific">Oryza sativa subsp. japonica</name>
    <name type="common">Rice</name>
    <dbReference type="NCBI Taxonomy" id="39947"/>
    <lineage>
        <taxon>Eukaryota</taxon>
        <taxon>Viridiplantae</taxon>
        <taxon>Streptophyta</taxon>
        <taxon>Embryophyta</taxon>
        <taxon>Tracheophyta</taxon>
        <taxon>Spermatophyta</taxon>
        <taxon>Magnoliopsida</taxon>
        <taxon>Liliopsida</taxon>
        <taxon>Poales</taxon>
        <taxon>Poaceae</taxon>
        <taxon>BOP clade</taxon>
        <taxon>Oryzoideae</taxon>
        <taxon>Oryzeae</taxon>
        <taxon>Oryzinae</taxon>
        <taxon>Oryza</taxon>
        <taxon>Oryza sativa</taxon>
    </lineage>
</organism>
<reference evidence="2" key="2">
    <citation type="submission" date="2008-12" db="EMBL/GenBank/DDBJ databases">
        <title>Improved gene annotation of the rice (Oryza sativa) genomes.</title>
        <authorList>
            <person name="Wang J."/>
            <person name="Li R."/>
            <person name="Fan W."/>
            <person name="Huang Q."/>
            <person name="Zhang J."/>
            <person name="Zhou Y."/>
            <person name="Hu Y."/>
            <person name="Zi S."/>
            <person name="Li J."/>
            <person name="Ni P."/>
            <person name="Zheng H."/>
            <person name="Zhang Y."/>
            <person name="Zhao M."/>
            <person name="Hao Q."/>
            <person name="McDermott J."/>
            <person name="Samudrala R."/>
            <person name="Kristiansen K."/>
            <person name="Wong G.K.-S."/>
        </authorList>
    </citation>
    <scope>NUCLEOTIDE SEQUENCE</scope>
</reference>
<proteinExistence type="predicted"/>
<evidence type="ECO:0000256" key="1">
    <source>
        <dbReference type="SAM" id="MobiDB-lite"/>
    </source>
</evidence>
<gene>
    <name evidence="2" type="ORF">OsJ_01945</name>
</gene>
<dbReference type="AlphaFoldDB" id="B9EX48"/>
<feature type="compositionally biased region" description="Acidic residues" evidence="1">
    <location>
        <begin position="27"/>
        <end position="37"/>
    </location>
</feature>
<dbReference type="EMBL" id="CM000138">
    <property type="protein sequence ID" value="EEE54661.1"/>
    <property type="molecule type" value="Genomic_DNA"/>
</dbReference>
<name>B9EX48_ORYSJ</name>
<reference evidence="2" key="1">
    <citation type="journal article" date="2005" name="PLoS Biol.">
        <title>The genomes of Oryza sativa: a history of duplications.</title>
        <authorList>
            <person name="Yu J."/>
            <person name="Wang J."/>
            <person name="Lin W."/>
            <person name="Li S."/>
            <person name="Li H."/>
            <person name="Zhou J."/>
            <person name="Ni P."/>
            <person name="Dong W."/>
            <person name="Hu S."/>
            <person name="Zeng C."/>
            <person name="Zhang J."/>
            <person name="Zhang Y."/>
            <person name="Li R."/>
            <person name="Xu Z."/>
            <person name="Li S."/>
            <person name="Li X."/>
            <person name="Zheng H."/>
            <person name="Cong L."/>
            <person name="Lin L."/>
            <person name="Yin J."/>
            <person name="Geng J."/>
            <person name="Li G."/>
            <person name="Shi J."/>
            <person name="Liu J."/>
            <person name="Lv H."/>
            <person name="Li J."/>
            <person name="Wang J."/>
            <person name="Deng Y."/>
            <person name="Ran L."/>
            <person name="Shi X."/>
            <person name="Wang X."/>
            <person name="Wu Q."/>
            <person name="Li C."/>
            <person name="Ren X."/>
            <person name="Wang J."/>
            <person name="Wang X."/>
            <person name="Li D."/>
            <person name="Liu D."/>
            <person name="Zhang X."/>
            <person name="Ji Z."/>
            <person name="Zhao W."/>
            <person name="Sun Y."/>
            <person name="Zhang Z."/>
            <person name="Bao J."/>
            <person name="Han Y."/>
            <person name="Dong L."/>
            <person name="Ji J."/>
            <person name="Chen P."/>
            <person name="Wu S."/>
            <person name="Liu J."/>
            <person name="Xiao Y."/>
            <person name="Bu D."/>
            <person name="Tan J."/>
            <person name="Yang L."/>
            <person name="Ye C."/>
            <person name="Zhang J."/>
            <person name="Xu J."/>
            <person name="Zhou Y."/>
            <person name="Yu Y."/>
            <person name="Zhang B."/>
            <person name="Zhuang S."/>
            <person name="Wei H."/>
            <person name="Liu B."/>
            <person name="Lei M."/>
            <person name="Yu H."/>
            <person name="Li Y."/>
            <person name="Xu H."/>
            <person name="Wei S."/>
            <person name="He X."/>
            <person name="Fang L."/>
            <person name="Zhang Z."/>
            <person name="Zhang Y."/>
            <person name="Huang X."/>
            <person name="Su Z."/>
            <person name="Tong W."/>
            <person name="Li J."/>
            <person name="Tong Z."/>
            <person name="Li S."/>
            <person name="Ye J."/>
            <person name="Wang L."/>
            <person name="Fang L."/>
            <person name="Lei T."/>
            <person name="Chen C."/>
            <person name="Chen H."/>
            <person name="Xu Z."/>
            <person name="Li H."/>
            <person name="Huang H."/>
            <person name="Zhang F."/>
            <person name="Xu H."/>
            <person name="Li N."/>
            <person name="Zhao C."/>
            <person name="Li S."/>
            <person name="Dong L."/>
            <person name="Huang Y."/>
            <person name="Li L."/>
            <person name="Xi Y."/>
            <person name="Qi Q."/>
            <person name="Li W."/>
            <person name="Zhang B."/>
            <person name="Hu W."/>
            <person name="Zhang Y."/>
            <person name="Tian X."/>
            <person name="Jiao Y."/>
            <person name="Liang X."/>
            <person name="Jin J."/>
            <person name="Gao L."/>
            <person name="Zheng W."/>
            <person name="Hao B."/>
            <person name="Liu S."/>
            <person name="Wang W."/>
            <person name="Yuan L."/>
            <person name="Cao M."/>
            <person name="McDermott J."/>
            <person name="Samudrala R."/>
            <person name="Wang J."/>
            <person name="Wong G.K."/>
            <person name="Yang H."/>
        </authorList>
    </citation>
    <scope>NUCLEOTIDE SEQUENCE [LARGE SCALE GENOMIC DNA]</scope>
</reference>
<sequence>MARAVRRSKAGSSSRPTRKRKNVGVVEDSDGVVEDSDSGVSEVRRQEREKK</sequence>
<feature type="compositionally biased region" description="Basic and acidic residues" evidence="1">
    <location>
        <begin position="42"/>
        <end position="51"/>
    </location>
</feature>
<protein>
    <submittedName>
        <fullName evidence="2">Uncharacterized protein</fullName>
    </submittedName>
</protein>
<feature type="region of interest" description="Disordered" evidence="1">
    <location>
        <begin position="1"/>
        <end position="51"/>
    </location>
</feature>
<evidence type="ECO:0000313" key="2">
    <source>
        <dbReference type="EMBL" id="EEE54661.1"/>
    </source>
</evidence>
<accession>B9EX48</accession>
<dbReference type="Proteomes" id="UP000007752">
    <property type="component" value="Chromosome 1"/>
</dbReference>